<sequence length="233" mass="27133">MSEEGNKYFKGGEPTWANACVGENGNPSYTEYYKGYSKAANVLLDAVISDKGVRLWLDDFIYPICFNFRHSIELRLKDICQHYISEIFTIKNTPFSFDHTGSHDIGIIWEFVKQKAVIAERNSERFIEEIDEFIIELSAIDATGQVFRYPFSKRNEKHLVRESIINVIDLKTQFNRVESVLDKFSNFMSEALDNYGLGYFSGDLSRNDLIDIANHLPDRNTWREHYSNRLESR</sequence>
<evidence type="ECO:0000313" key="2">
    <source>
        <dbReference type="Proteomes" id="UP000092247"/>
    </source>
</evidence>
<dbReference type="RefSeq" id="WP_067423960.1">
    <property type="nucleotide sequence ID" value="NZ_LZEX01000021.1"/>
</dbReference>
<name>A0A1B8HBK6_9GAMM</name>
<comment type="caution">
    <text evidence="1">The sequence shown here is derived from an EMBL/GenBank/DDBJ whole genome shotgun (WGS) entry which is preliminary data.</text>
</comment>
<dbReference type="AlphaFoldDB" id="A0A1B8HBK6"/>
<proteinExistence type="predicted"/>
<reference evidence="1 2" key="1">
    <citation type="submission" date="2016-06" db="EMBL/GenBank/DDBJ databases">
        <authorList>
            <person name="Kjaerup R.B."/>
            <person name="Dalgaard T.S."/>
            <person name="Juul-Madsen H.R."/>
        </authorList>
    </citation>
    <scope>NUCLEOTIDE SEQUENCE [LARGE SCALE GENOMIC DNA]</scope>
    <source>
        <strain evidence="1 2">GCSL-Mp3</strain>
    </source>
</reference>
<protein>
    <submittedName>
        <fullName evidence="1">Uncharacterized protein</fullName>
    </submittedName>
</protein>
<gene>
    <name evidence="1" type="ORF">AYY17_20670</name>
</gene>
<dbReference type="EMBL" id="LZEX01000021">
    <property type="protein sequence ID" value="OBU06453.1"/>
    <property type="molecule type" value="Genomic_DNA"/>
</dbReference>
<evidence type="ECO:0000313" key="1">
    <source>
        <dbReference type="EMBL" id="OBU06453.1"/>
    </source>
</evidence>
<organism evidence="1 2">
    <name type="scientific">Morganella psychrotolerans</name>
    <dbReference type="NCBI Taxonomy" id="368603"/>
    <lineage>
        <taxon>Bacteria</taxon>
        <taxon>Pseudomonadati</taxon>
        <taxon>Pseudomonadota</taxon>
        <taxon>Gammaproteobacteria</taxon>
        <taxon>Enterobacterales</taxon>
        <taxon>Morganellaceae</taxon>
        <taxon>Morganella</taxon>
    </lineage>
</organism>
<accession>A0A1B8HBK6</accession>
<dbReference type="Proteomes" id="UP000092247">
    <property type="component" value="Unassembled WGS sequence"/>
</dbReference>